<dbReference type="InterPro" id="IPR000298">
    <property type="entry name" value="Cyt_c_oxidase-like_su3"/>
</dbReference>
<dbReference type="PROSITE" id="PS50253">
    <property type="entry name" value="COX3"/>
    <property type="match status" value="1"/>
</dbReference>
<dbReference type="Gene3D" id="1.10.287.70">
    <property type="match status" value="1"/>
</dbReference>
<sequence>MAQSSYFVPPTAKWPIVGSVGMFVLMIGAANWLNQGSIGPWLLTIGAGIIILMIFGWFSEVIRESRASLYNAAVDASFRQGMIWFIFSEIMFFGAFFGALFYARMFAVPWLGGEGTGAMTNQFLWPQFEATWPTHGPAELGGDFQTIPGLGLPLINTLILLTSGVTITIAHWALKKGQRTALLLWMIATVALACLFLVIQSYEYVHAYQDLGLTLGSGIYGSTFFMLTGFHGLHVVIGTIILIVITIRCAFGHFSKKDHFGWEAAAWYWHFVDVVWLGLFLFVYVV</sequence>
<dbReference type="SUPFAM" id="SSF81452">
    <property type="entry name" value="Cytochrome c oxidase subunit III-like"/>
    <property type="match status" value="1"/>
</dbReference>
<evidence type="ECO:0000256" key="4">
    <source>
        <dbReference type="ARBA" id="ARBA00022692"/>
    </source>
</evidence>
<keyword evidence="5" id="KW-1278">Translocase</keyword>
<dbReference type="GO" id="GO:0005886">
    <property type="term" value="C:plasma membrane"/>
    <property type="evidence" value="ECO:0007669"/>
    <property type="project" value="UniProtKB-SubCell"/>
</dbReference>
<dbReference type="AlphaFoldDB" id="A0A845USJ2"/>
<evidence type="ECO:0000313" key="14">
    <source>
        <dbReference type="Proteomes" id="UP000484885"/>
    </source>
</evidence>
<feature type="transmembrane region" description="Helical" evidence="11">
    <location>
        <begin position="154"/>
        <end position="174"/>
    </location>
</feature>
<dbReference type="EMBL" id="JAAGSC010000031">
    <property type="protein sequence ID" value="NDY94803.1"/>
    <property type="molecule type" value="Genomic_DNA"/>
</dbReference>
<evidence type="ECO:0000256" key="11">
    <source>
        <dbReference type="SAM" id="Phobius"/>
    </source>
</evidence>
<organism evidence="13 14">
    <name type="scientific">Wenzhouxiangella limi</name>
    <dbReference type="NCBI Taxonomy" id="2707351"/>
    <lineage>
        <taxon>Bacteria</taxon>
        <taxon>Pseudomonadati</taxon>
        <taxon>Pseudomonadota</taxon>
        <taxon>Gammaproteobacteria</taxon>
        <taxon>Chromatiales</taxon>
        <taxon>Wenzhouxiangellaceae</taxon>
        <taxon>Wenzhouxiangella</taxon>
    </lineage>
</organism>
<feature type="transmembrane region" description="Helical" evidence="11">
    <location>
        <begin position="219"/>
        <end position="245"/>
    </location>
</feature>
<dbReference type="RefSeq" id="WP_164210186.1">
    <property type="nucleotide sequence ID" value="NZ_JAAGSC010000031.1"/>
</dbReference>
<evidence type="ECO:0000256" key="3">
    <source>
        <dbReference type="ARBA" id="ARBA00012949"/>
    </source>
</evidence>
<dbReference type="InterPro" id="IPR024791">
    <property type="entry name" value="Cyt_c/ubiquinol_Oxase_su3"/>
</dbReference>
<comment type="caution">
    <text evidence="13">The sequence shown here is derived from an EMBL/GenBank/DDBJ whole genome shotgun (WGS) entry which is preliminary data.</text>
</comment>
<comment type="similarity">
    <text evidence="2 10">Belongs to the cytochrome c oxidase subunit 3 family.</text>
</comment>
<dbReference type="InterPro" id="IPR035973">
    <property type="entry name" value="Cyt_c_oxidase_su3-like_sf"/>
</dbReference>
<dbReference type="FunFam" id="1.20.120.80:FF:000003">
    <property type="entry name" value="Cytochrome c oxidase subunit 3"/>
    <property type="match status" value="1"/>
</dbReference>
<gene>
    <name evidence="13" type="ORF">G3I74_03565</name>
</gene>
<dbReference type="GO" id="GO:0004129">
    <property type="term" value="F:cytochrome-c oxidase activity"/>
    <property type="evidence" value="ECO:0007669"/>
    <property type="project" value="UniProtKB-EC"/>
</dbReference>
<evidence type="ECO:0000256" key="8">
    <source>
        <dbReference type="ARBA" id="ARBA00031400"/>
    </source>
</evidence>
<evidence type="ECO:0000313" key="13">
    <source>
        <dbReference type="EMBL" id="NDY94803.1"/>
    </source>
</evidence>
<evidence type="ECO:0000256" key="5">
    <source>
        <dbReference type="ARBA" id="ARBA00022967"/>
    </source>
</evidence>
<feature type="transmembrane region" description="Helical" evidence="11">
    <location>
        <begin position="12"/>
        <end position="32"/>
    </location>
</feature>
<evidence type="ECO:0000256" key="1">
    <source>
        <dbReference type="ARBA" id="ARBA00004141"/>
    </source>
</evidence>
<keyword evidence="7 11" id="KW-0472">Membrane</keyword>
<proteinExistence type="inferred from homology"/>
<feature type="transmembrane region" description="Helical" evidence="11">
    <location>
        <begin position="38"/>
        <end position="62"/>
    </location>
</feature>
<dbReference type="CDD" id="cd01665">
    <property type="entry name" value="Cyt_c_Oxidase_III"/>
    <property type="match status" value="1"/>
</dbReference>
<protein>
    <recommendedName>
        <fullName evidence="3">cytochrome-c oxidase</fullName>
        <ecNumber evidence="3">7.1.1.9</ecNumber>
    </recommendedName>
    <alternativeName>
        <fullName evidence="8">Cytochrome aa3 subunit 3</fullName>
    </alternativeName>
    <alternativeName>
        <fullName evidence="9">Cytochrome c oxidase polypeptide III</fullName>
    </alternativeName>
</protein>
<dbReference type="Proteomes" id="UP000484885">
    <property type="component" value="Unassembled WGS sequence"/>
</dbReference>
<keyword evidence="4 10" id="KW-0812">Transmembrane</keyword>
<dbReference type="EC" id="7.1.1.9" evidence="3"/>
<evidence type="ECO:0000256" key="7">
    <source>
        <dbReference type="ARBA" id="ARBA00023136"/>
    </source>
</evidence>
<dbReference type="PANTHER" id="PTHR11403:SF7">
    <property type="entry name" value="CYTOCHROME C OXIDASE SUBUNIT 3"/>
    <property type="match status" value="1"/>
</dbReference>
<feature type="transmembrane region" description="Helical" evidence="11">
    <location>
        <begin position="266"/>
        <end position="285"/>
    </location>
</feature>
<evidence type="ECO:0000259" key="12">
    <source>
        <dbReference type="PROSITE" id="PS50253"/>
    </source>
</evidence>
<accession>A0A845USJ2</accession>
<evidence type="ECO:0000256" key="10">
    <source>
        <dbReference type="RuleBase" id="RU003376"/>
    </source>
</evidence>
<dbReference type="Pfam" id="PF00510">
    <property type="entry name" value="COX3"/>
    <property type="match status" value="1"/>
</dbReference>
<feature type="transmembrane region" description="Helical" evidence="11">
    <location>
        <begin position="181"/>
        <end position="199"/>
    </location>
</feature>
<dbReference type="InterPro" id="IPR013833">
    <property type="entry name" value="Cyt_c_oxidase_su3_a-hlx"/>
</dbReference>
<reference evidence="13 14" key="1">
    <citation type="submission" date="2020-02" db="EMBL/GenBank/DDBJ databases">
        <authorList>
            <person name="Zhang X.-Y."/>
        </authorList>
    </citation>
    <scope>NUCLEOTIDE SEQUENCE [LARGE SCALE GENOMIC DNA]</scope>
    <source>
        <strain evidence="13 14">C33</strain>
    </source>
</reference>
<keyword evidence="14" id="KW-1185">Reference proteome</keyword>
<feature type="domain" description="Heme-copper oxidase subunit III family profile" evidence="12">
    <location>
        <begin position="2"/>
        <end position="286"/>
    </location>
</feature>
<dbReference type="PANTHER" id="PTHR11403">
    <property type="entry name" value="CYTOCHROME C OXIDASE SUBUNIT III"/>
    <property type="match status" value="1"/>
</dbReference>
<dbReference type="InterPro" id="IPR033945">
    <property type="entry name" value="Cyt_c_oxase_su3_dom"/>
</dbReference>
<dbReference type="Gene3D" id="1.20.120.80">
    <property type="entry name" value="Cytochrome c oxidase, subunit III, four-helix bundle"/>
    <property type="match status" value="1"/>
</dbReference>
<keyword evidence="6 11" id="KW-1133">Transmembrane helix</keyword>
<dbReference type="GO" id="GO:0019646">
    <property type="term" value="P:aerobic electron transport chain"/>
    <property type="evidence" value="ECO:0007669"/>
    <property type="project" value="InterPro"/>
</dbReference>
<evidence type="ECO:0000256" key="2">
    <source>
        <dbReference type="ARBA" id="ARBA00010581"/>
    </source>
</evidence>
<comment type="subcellular location">
    <subcellularLocation>
        <location evidence="10">Cell membrane</location>
        <topology evidence="10">Multi-pass membrane protein</topology>
    </subcellularLocation>
    <subcellularLocation>
        <location evidence="1">Membrane</location>
        <topology evidence="1">Multi-pass membrane protein</topology>
    </subcellularLocation>
</comment>
<evidence type="ECO:0000256" key="9">
    <source>
        <dbReference type="ARBA" id="ARBA00031625"/>
    </source>
</evidence>
<evidence type="ECO:0000256" key="6">
    <source>
        <dbReference type="ARBA" id="ARBA00022989"/>
    </source>
</evidence>
<feature type="transmembrane region" description="Helical" evidence="11">
    <location>
        <begin position="83"/>
        <end position="103"/>
    </location>
</feature>
<name>A0A845USJ2_9GAMM</name>